<feature type="compositionally biased region" description="Basic and acidic residues" evidence="1">
    <location>
        <begin position="62"/>
        <end position="75"/>
    </location>
</feature>
<name>H0JPZ9_9NOCA</name>
<gene>
    <name evidence="2" type="ORF">AK37_09092</name>
</gene>
<dbReference type="EMBL" id="AHBW01000036">
    <property type="protein sequence ID" value="EHK84452.1"/>
    <property type="molecule type" value="Genomic_DNA"/>
</dbReference>
<organism evidence="2 3">
    <name type="scientific">Rhodococcus pyridinivorans AK37</name>
    <dbReference type="NCBI Taxonomy" id="1114960"/>
    <lineage>
        <taxon>Bacteria</taxon>
        <taxon>Bacillati</taxon>
        <taxon>Actinomycetota</taxon>
        <taxon>Actinomycetes</taxon>
        <taxon>Mycobacteriales</taxon>
        <taxon>Nocardiaceae</taxon>
        <taxon>Rhodococcus</taxon>
    </lineage>
</organism>
<evidence type="ECO:0000313" key="2">
    <source>
        <dbReference type="EMBL" id="EHK84452.1"/>
    </source>
</evidence>
<proteinExistence type="predicted"/>
<feature type="compositionally biased region" description="Gly residues" evidence="1">
    <location>
        <begin position="1"/>
        <end position="12"/>
    </location>
</feature>
<comment type="caution">
    <text evidence="2">The sequence shown here is derived from an EMBL/GenBank/DDBJ whole genome shotgun (WGS) entry which is preliminary data.</text>
</comment>
<feature type="compositionally biased region" description="Low complexity" evidence="1">
    <location>
        <begin position="25"/>
        <end position="39"/>
    </location>
</feature>
<sequence>MDVCGGSAGGGSDRGDGSDRRPILSSSSATVSCSGSSESAARRLRALSWRRESGSVSSERCTPPERLRRDERDSR</sequence>
<feature type="compositionally biased region" description="Basic and acidic residues" evidence="1">
    <location>
        <begin position="13"/>
        <end position="22"/>
    </location>
</feature>
<feature type="region of interest" description="Disordered" evidence="1">
    <location>
        <begin position="1"/>
        <end position="75"/>
    </location>
</feature>
<dbReference type="Proteomes" id="UP000005064">
    <property type="component" value="Unassembled WGS sequence"/>
</dbReference>
<evidence type="ECO:0000313" key="3">
    <source>
        <dbReference type="Proteomes" id="UP000005064"/>
    </source>
</evidence>
<evidence type="ECO:0000256" key="1">
    <source>
        <dbReference type="SAM" id="MobiDB-lite"/>
    </source>
</evidence>
<reference evidence="2 3" key="1">
    <citation type="submission" date="2011-12" db="EMBL/GenBank/DDBJ databases">
        <authorList>
            <person name="Kriszt B."/>
            <person name="Tancsics A."/>
            <person name="Cserhati M."/>
            <person name="Toth A."/>
            <person name="Nagy I."/>
            <person name="Horvath B."/>
            <person name="Tamura T."/>
            <person name="Kukolya J."/>
            <person name="Szoboszlay S."/>
        </authorList>
    </citation>
    <scope>NUCLEOTIDE SEQUENCE [LARGE SCALE GENOMIC DNA]</scope>
    <source>
        <strain evidence="2 3">AK37</strain>
    </source>
</reference>
<dbReference type="AlphaFoldDB" id="H0JPZ9"/>
<accession>H0JPZ9</accession>
<protein>
    <submittedName>
        <fullName evidence="2">Uncharacterized protein</fullName>
    </submittedName>
</protein>